<evidence type="ECO:0000313" key="1">
    <source>
        <dbReference type="EMBL" id="AIQ70948.1"/>
    </source>
</evidence>
<dbReference type="Proteomes" id="UP000029500">
    <property type="component" value="Chromosome"/>
</dbReference>
<protein>
    <recommendedName>
        <fullName evidence="3">Lipoprotein</fullName>
    </recommendedName>
</protein>
<dbReference type="STRING" id="189425.PGRAT_27535"/>
<dbReference type="eggNOG" id="ENOG502Z8VV">
    <property type="taxonomic scope" value="Bacteria"/>
</dbReference>
<sequence length="378" mass="42724">MTRKYSGWVFGTLLLMILLSGCRAGVQSETVIIPDNGETGHTPQSSSSIRIKAIYRLPDEYTNEGYWLGWTSSDSIIGSFKTAGIPEQFNLKRLTYPYEHSENMKVINSSARMELSPDGKYAADITGSNTRTSLKVVSLKDGKETEIDAFRDGGQEFLQDISWSGNSRYLSYLVVNVYESDKNSVHLYDMQTHTSIRYELKNFGKRDTLLSVNISDDGRSALFTLSESRRPGKTVIMFGRVSDSDIEIVYKREIGQEQYTWISNDQFAFLGPDGTLYEYDQRNSELSVILENVSAFKFSDDKKFIAYSLKGEDAVYAGKMQGRNVVYREPVYHGIEPSDMYWNKDHTKLLLQGATPYTNSFAGQNDSAKGPSFIIELE</sequence>
<dbReference type="EMBL" id="CP009287">
    <property type="protein sequence ID" value="AIQ70948.1"/>
    <property type="molecule type" value="Genomic_DNA"/>
</dbReference>
<dbReference type="HOGENOM" id="CLU_717028_0_0_9"/>
<dbReference type="KEGG" id="pgm:PGRAT_27535"/>
<dbReference type="OrthoDB" id="2663372at2"/>
<organism evidence="1 2">
    <name type="scientific">Paenibacillus graminis</name>
    <dbReference type="NCBI Taxonomy" id="189425"/>
    <lineage>
        <taxon>Bacteria</taxon>
        <taxon>Bacillati</taxon>
        <taxon>Bacillota</taxon>
        <taxon>Bacilli</taxon>
        <taxon>Bacillales</taxon>
        <taxon>Paenibacillaceae</taxon>
        <taxon>Paenibacillus</taxon>
    </lineage>
</organism>
<evidence type="ECO:0008006" key="3">
    <source>
        <dbReference type="Google" id="ProtNLM"/>
    </source>
</evidence>
<dbReference type="SUPFAM" id="SSF50993">
    <property type="entry name" value="Peptidase/esterase 'gauge' domain"/>
    <property type="match status" value="1"/>
</dbReference>
<name>A0A089MHJ0_9BACL</name>
<dbReference type="Gene3D" id="2.130.10.10">
    <property type="entry name" value="YVTN repeat-like/Quinoprotein amine dehydrogenase"/>
    <property type="match status" value="1"/>
</dbReference>
<proteinExistence type="predicted"/>
<dbReference type="AlphaFoldDB" id="A0A089MHJ0"/>
<dbReference type="InterPro" id="IPR015943">
    <property type="entry name" value="WD40/YVTN_repeat-like_dom_sf"/>
</dbReference>
<reference evidence="1 2" key="1">
    <citation type="submission" date="2014-08" db="EMBL/GenBank/DDBJ databases">
        <title>Comparative genomics of the Paenibacillus odorifer group.</title>
        <authorList>
            <person name="den Bakker H.C."/>
            <person name="Tsai Y.-C."/>
            <person name="Martin N."/>
            <person name="Korlach J."/>
            <person name="Wiedmann M."/>
        </authorList>
    </citation>
    <scope>NUCLEOTIDE SEQUENCE [LARGE SCALE GENOMIC DNA]</scope>
    <source>
        <strain evidence="1 2">DSM 15220</strain>
    </source>
</reference>
<gene>
    <name evidence="1" type="ORF">PGRAT_27535</name>
</gene>
<keyword evidence="2" id="KW-1185">Reference proteome</keyword>
<dbReference type="RefSeq" id="WP_025703995.1">
    <property type="nucleotide sequence ID" value="NZ_CP009287.1"/>
</dbReference>
<dbReference type="PROSITE" id="PS51257">
    <property type="entry name" value="PROKAR_LIPOPROTEIN"/>
    <property type="match status" value="1"/>
</dbReference>
<evidence type="ECO:0000313" key="2">
    <source>
        <dbReference type="Proteomes" id="UP000029500"/>
    </source>
</evidence>
<accession>A0A089MHJ0</accession>